<sequence length="198" mass="22442">MWPFQKKPKEEAKKKRAYYLAAKEDTKEREIEIMASKVRWAIQQSPNKELVFLCIGSDRSTGDALGPFVGSMLKQNKLSYPVYGTLKSPVHALNLGEVMKELKENYENPMIFAIDACLGDEERIGYILFKEEPLIPGHALNKSLPQVGQLHMRAIVNYLDPLSPAQSLNDTRLYTVIHLAGVITDIIMRATSTEEFEE</sequence>
<dbReference type="STRING" id="1221996.QY95_01211"/>
<evidence type="ECO:0000313" key="2">
    <source>
        <dbReference type="Proteomes" id="UP000031563"/>
    </source>
</evidence>
<keyword evidence="1" id="KW-0378">Hydrolase</keyword>
<comment type="caution">
    <text evidence="1">The sequence shown here is derived from an EMBL/GenBank/DDBJ whole genome shotgun (WGS) entry which is preliminary data.</text>
</comment>
<gene>
    <name evidence="1" type="ORF">QY95_01211</name>
</gene>
<dbReference type="Pfam" id="PF06866">
    <property type="entry name" value="DUF1256"/>
    <property type="match status" value="1"/>
</dbReference>
<dbReference type="InterPro" id="IPR023430">
    <property type="entry name" value="Pept_HybD-like_dom_sf"/>
</dbReference>
<accession>A0A0F5I653</accession>
<reference evidence="1" key="1">
    <citation type="submission" date="2015-02" db="EMBL/GenBank/DDBJ databases">
        <title>Genome Assembly of Bacillaceae bacterium MTCC 8252.</title>
        <authorList>
            <person name="Verma A."/>
            <person name="Khatri I."/>
            <person name="Mual P."/>
            <person name="Subramanian S."/>
            <person name="Krishnamurthi S."/>
        </authorList>
    </citation>
    <scope>NUCLEOTIDE SEQUENCE [LARGE SCALE GENOMIC DNA]</scope>
    <source>
        <strain evidence="1">MTCC 8252</strain>
    </source>
</reference>
<dbReference type="AlphaFoldDB" id="A0A0F5I653"/>
<dbReference type="Proteomes" id="UP000031563">
    <property type="component" value="Unassembled WGS sequence"/>
</dbReference>
<dbReference type="OrthoDB" id="9815953at2"/>
<dbReference type="SUPFAM" id="SSF53163">
    <property type="entry name" value="HybD-like"/>
    <property type="match status" value="1"/>
</dbReference>
<evidence type="ECO:0000313" key="1">
    <source>
        <dbReference type="EMBL" id="KKB40637.1"/>
    </source>
</evidence>
<organism evidence="1 2">
    <name type="scientific">Bacillus thermotolerans</name>
    <name type="common">Quasibacillus thermotolerans</name>
    <dbReference type="NCBI Taxonomy" id="1221996"/>
    <lineage>
        <taxon>Bacteria</taxon>
        <taxon>Bacillati</taxon>
        <taxon>Bacillota</taxon>
        <taxon>Bacilli</taxon>
        <taxon>Bacillales</taxon>
        <taxon>Bacillaceae</taxon>
        <taxon>Bacillus</taxon>
    </lineage>
</organism>
<dbReference type="EMBL" id="JWIR02000027">
    <property type="protein sequence ID" value="KKB40637.1"/>
    <property type="molecule type" value="Genomic_DNA"/>
</dbReference>
<dbReference type="InterPro" id="IPR009665">
    <property type="entry name" value="YyaC"/>
</dbReference>
<protein>
    <submittedName>
        <fullName evidence="1">Spore protease GPR related protein</fullName>
    </submittedName>
</protein>
<dbReference type="GO" id="GO:0008233">
    <property type="term" value="F:peptidase activity"/>
    <property type="evidence" value="ECO:0007669"/>
    <property type="project" value="UniProtKB-KW"/>
</dbReference>
<dbReference type="GO" id="GO:0006508">
    <property type="term" value="P:proteolysis"/>
    <property type="evidence" value="ECO:0007669"/>
    <property type="project" value="UniProtKB-KW"/>
</dbReference>
<proteinExistence type="predicted"/>
<dbReference type="NCBIfam" id="TIGR02841">
    <property type="entry name" value="spore_YyaC"/>
    <property type="match status" value="1"/>
</dbReference>
<dbReference type="RefSeq" id="WP_040037285.1">
    <property type="nucleotide sequence ID" value="NZ_JWIQ02000038.1"/>
</dbReference>
<keyword evidence="1" id="KW-0645">Protease</keyword>
<name>A0A0F5I653_BACTR</name>
<keyword evidence="2" id="KW-1185">Reference proteome</keyword>